<dbReference type="AlphaFoldDB" id="A0A6A3HCT0"/>
<keyword evidence="5" id="KW-1185">Reference proteome</keyword>
<dbReference type="EMBL" id="QXFU01004891">
    <property type="protein sequence ID" value="KAE8966582.1"/>
    <property type="molecule type" value="Genomic_DNA"/>
</dbReference>
<reference evidence="4 6" key="1">
    <citation type="submission" date="2018-09" db="EMBL/GenBank/DDBJ databases">
        <title>Genomic investigation of the strawberry pathogen Phytophthora fragariae indicates pathogenicity is determined by transcriptional variation in three key races.</title>
        <authorList>
            <person name="Adams T.M."/>
            <person name="Armitage A.D."/>
            <person name="Sobczyk M.K."/>
            <person name="Bates H.J."/>
            <person name="Dunwell J.M."/>
            <person name="Nellist C.F."/>
            <person name="Harrison R.J."/>
        </authorList>
    </citation>
    <scope>NUCLEOTIDE SEQUENCE [LARGE SCALE GENOMIC DNA]</scope>
    <source>
        <strain evidence="2 4">SCRP249</strain>
        <strain evidence="1 6">SCRP324</strain>
        <strain evidence="3 5">SCRP333</strain>
    </source>
</reference>
<gene>
    <name evidence="2" type="ORF">PR001_g28283</name>
    <name evidence="1" type="ORF">PR002_g28324</name>
    <name evidence="3" type="ORF">PR003_g28381</name>
</gene>
<evidence type="ECO:0000313" key="2">
    <source>
        <dbReference type="EMBL" id="KAE8966812.1"/>
    </source>
</evidence>
<dbReference type="PANTHER" id="PTHR13510">
    <property type="entry name" value="FYVE-FINGER-CONTAINING RAB5 EFFECTOR PROTEIN RABENOSYN-5-RELATED"/>
    <property type="match status" value="1"/>
</dbReference>
<dbReference type="OrthoDB" id="10509123at2759"/>
<dbReference type="InterPro" id="IPR011011">
    <property type="entry name" value="Znf_FYVE_PHD"/>
</dbReference>
<comment type="caution">
    <text evidence="2">The sequence shown here is derived from an EMBL/GenBank/DDBJ whole genome shotgun (WGS) entry which is preliminary data.</text>
</comment>
<dbReference type="Gene3D" id="3.30.40.10">
    <property type="entry name" value="Zinc/RING finger domain, C3HC4 (zinc finger)"/>
    <property type="match status" value="1"/>
</dbReference>
<proteinExistence type="predicted"/>
<dbReference type="SUPFAM" id="SSF57903">
    <property type="entry name" value="FYVE/PHD zinc finger"/>
    <property type="match status" value="1"/>
</dbReference>
<evidence type="ECO:0000313" key="5">
    <source>
        <dbReference type="Proteomes" id="UP000434957"/>
    </source>
</evidence>
<evidence type="ECO:0000313" key="3">
    <source>
        <dbReference type="EMBL" id="KAE9278920.1"/>
    </source>
</evidence>
<organism evidence="2 4">
    <name type="scientific">Phytophthora rubi</name>
    <dbReference type="NCBI Taxonomy" id="129364"/>
    <lineage>
        <taxon>Eukaryota</taxon>
        <taxon>Sar</taxon>
        <taxon>Stramenopiles</taxon>
        <taxon>Oomycota</taxon>
        <taxon>Peronosporomycetes</taxon>
        <taxon>Peronosporales</taxon>
        <taxon>Peronosporaceae</taxon>
        <taxon>Phytophthora</taxon>
    </lineage>
</organism>
<dbReference type="PANTHER" id="PTHR13510:SF44">
    <property type="entry name" value="RABENOSYN-5"/>
    <property type="match status" value="1"/>
</dbReference>
<dbReference type="InterPro" id="IPR013083">
    <property type="entry name" value="Znf_RING/FYVE/PHD"/>
</dbReference>
<evidence type="ECO:0008006" key="7">
    <source>
        <dbReference type="Google" id="ProtNLM"/>
    </source>
</evidence>
<protein>
    <recommendedName>
        <fullName evidence="7">FYVE-type domain-containing protein</fullName>
    </recommendedName>
</protein>
<evidence type="ECO:0000313" key="4">
    <source>
        <dbReference type="Proteomes" id="UP000429607"/>
    </source>
</evidence>
<name>A0A6A3HCT0_9STRA</name>
<evidence type="ECO:0000313" key="1">
    <source>
        <dbReference type="EMBL" id="KAE8966582.1"/>
    </source>
</evidence>
<evidence type="ECO:0000313" key="6">
    <source>
        <dbReference type="Proteomes" id="UP000435112"/>
    </source>
</evidence>
<dbReference type="Proteomes" id="UP000434957">
    <property type="component" value="Unassembled WGS sequence"/>
</dbReference>
<dbReference type="EMBL" id="QXFV01004994">
    <property type="protein sequence ID" value="KAE8966812.1"/>
    <property type="molecule type" value="Genomic_DNA"/>
</dbReference>
<dbReference type="EMBL" id="QXFT01004291">
    <property type="protein sequence ID" value="KAE9278920.1"/>
    <property type="molecule type" value="Genomic_DNA"/>
</dbReference>
<accession>A0A6A3HCT0</accession>
<dbReference type="InterPro" id="IPR052727">
    <property type="entry name" value="Rab4/Rab5_effector"/>
</dbReference>
<dbReference type="Proteomes" id="UP000435112">
    <property type="component" value="Unassembled WGS sequence"/>
</dbReference>
<sequence>MADSFLSAAGIIDFAYIKKLTWLMKNKAVSQQNGLESQTGTARQTRCENCDKSFTKFALAGVGPGAPCHICHRVVCGKCSVVKKMTVDVSSTGSVKKCSLRFCLGCMLEAKEKSVLELALSGVETTSECSSSTSESEFALPRI</sequence>
<dbReference type="Proteomes" id="UP000429607">
    <property type="component" value="Unassembled WGS sequence"/>
</dbReference>